<feature type="coiled-coil region" evidence="1">
    <location>
        <begin position="85"/>
        <end position="112"/>
    </location>
</feature>
<dbReference type="EMBL" id="BLVO01000016">
    <property type="protein sequence ID" value="GFM34846.1"/>
    <property type="molecule type" value="Genomic_DNA"/>
</dbReference>
<reference evidence="3 4" key="1">
    <citation type="submission" date="2020-05" db="EMBL/GenBank/DDBJ databases">
        <title>Draft genome sequence of Desulfovibrio sp. strain HN2T.</title>
        <authorList>
            <person name="Ueno A."/>
            <person name="Tamazawa S."/>
            <person name="Tamamura S."/>
            <person name="Murakami T."/>
            <person name="Kiyama T."/>
            <person name="Inomata H."/>
            <person name="Amano Y."/>
            <person name="Miyakawa K."/>
            <person name="Tamaki H."/>
            <person name="Naganuma T."/>
            <person name="Kaneko K."/>
        </authorList>
    </citation>
    <scope>NUCLEOTIDE SEQUENCE [LARGE SCALE GENOMIC DNA]</scope>
    <source>
        <strain evidence="3 4">HN2</strain>
    </source>
</reference>
<keyword evidence="2" id="KW-0732">Signal</keyword>
<evidence type="ECO:0000256" key="2">
    <source>
        <dbReference type="SAM" id="SignalP"/>
    </source>
</evidence>
<dbReference type="Proteomes" id="UP000503840">
    <property type="component" value="Unassembled WGS sequence"/>
</dbReference>
<accession>A0A7J0BME2</accession>
<evidence type="ECO:0000313" key="4">
    <source>
        <dbReference type="Proteomes" id="UP000503840"/>
    </source>
</evidence>
<keyword evidence="1" id="KW-0175">Coiled coil</keyword>
<evidence type="ECO:0008006" key="5">
    <source>
        <dbReference type="Google" id="ProtNLM"/>
    </source>
</evidence>
<dbReference type="PROSITE" id="PS51257">
    <property type="entry name" value="PROKAR_LIPOPROTEIN"/>
    <property type="match status" value="1"/>
</dbReference>
<organism evidence="3 4">
    <name type="scientific">Desulfovibrio subterraneus</name>
    <dbReference type="NCBI Taxonomy" id="2718620"/>
    <lineage>
        <taxon>Bacteria</taxon>
        <taxon>Pseudomonadati</taxon>
        <taxon>Thermodesulfobacteriota</taxon>
        <taxon>Desulfovibrionia</taxon>
        <taxon>Desulfovibrionales</taxon>
        <taxon>Desulfovibrionaceae</taxon>
        <taxon>Desulfovibrio</taxon>
    </lineage>
</organism>
<proteinExistence type="predicted"/>
<dbReference type="InterPro" id="IPR021342">
    <property type="entry name" value="DUF2959"/>
</dbReference>
<gene>
    <name evidence="3" type="ORF">DSM101010T_32110</name>
</gene>
<feature type="chain" id="PRO_5029560903" description="Methyl-accepting chemotaxis protein" evidence="2">
    <location>
        <begin position="23"/>
        <end position="232"/>
    </location>
</feature>
<dbReference type="RefSeq" id="WP_174406497.1">
    <property type="nucleotide sequence ID" value="NZ_BLVO01000016.1"/>
</dbReference>
<evidence type="ECO:0000256" key="1">
    <source>
        <dbReference type="SAM" id="Coils"/>
    </source>
</evidence>
<sequence length="232" mass="26268">MRATRNVVFVLTSLLCVLMLGAATGCRNVYYDAMQAVGVEKREMLVENTEELRDTLHLVKTEFGVAPNRLATIVQPDALAPDQQYEQAQILYDSCQERYDELNNSIGKTEEVANSLFEDWIEETSQQPTDSLRAASQRRLDETREAFRSMMRPVRSASDRVPPVLSALEQHVIHLKMNRNAQASETILAELDRSQTDLQALLDQAQVAIDATNTFIHSMSRQVHQMKTGQQE</sequence>
<keyword evidence="4" id="KW-1185">Reference proteome</keyword>
<feature type="signal peptide" evidence="2">
    <location>
        <begin position="1"/>
        <end position="22"/>
    </location>
</feature>
<dbReference type="AlphaFoldDB" id="A0A7J0BME2"/>
<evidence type="ECO:0000313" key="3">
    <source>
        <dbReference type="EMBL" id="GFM34846.1"/>
    </source>
</evidence>
<comment type="caution">
    <text evidence="3">The sequence shown here is derived from an EMBL/GenBank/DDBJ whole genome shotgun (WGS) entry which is preliminary data.</text>
</comment>
<protein>
    <recommendedName>
        <fullName evidence="5">Methyl-accepting chemotaxis protein</fullName>
    </recommendedName>
</protein>
<name>A0A7J0BME2_9BACT</name>
<dbReference type="Pfam" id="PF11172">
    <property type="entry name" value="DUF2959"/>
    <property type="match status" value="1"/>
</dbReference>